<dbReference type="PANTHER" id="PTHR23351">
    <property type="entry name" value="FOS TRANSCRIPTION FACTOR-RELATED"/>
    <property type="match status" value="1"/>
</dbReference>
<dbReference type="Proteomes" id="UP000287033">
    <property type="component" value="Unassembled WGS sequence"/>
</dbReference>
<dbReference type="PROSITE" id="PS50217">
    <property type="entry name" value="BZIP"/>
    <property type="match status" value="1"/>
</dbReference>
<evidence type="ECO:0000256" key="1">
    <source>
        <dbReference type="ARBA" id="ARBA00007619"/>
    </source>
</evidence>
<dbReference type="OMA" id="NRTHPYG"/>
<comment type="caution">
    <text evidence="7">The sequence shown here is derived from an EMBL/GenBank/DDBJ whole genome shotgun (WGS) entry which is preliminary data.</text>
</comment>
<evidence type="ECO:0000259" key="6">
    <source>
        <dbReference type="PROSITE" id="PS50217"/>
    </source>
</evidence>
<evidence type="ECO:0000313" key="7">
    <source>
        <dbReference type="EMBL" id="GCC18408.1"/>
    </source>
</evidence>
<evidence type="ECO:0000256" key="5">
    <source>
        <dbReference type="SAM" id="MobiDB-lite"/>
    </source>
</evidence>
<dbReference type="GO" id="GO:0000978">
    <property type="term" value="F:RNA polymerase II cis-regulatory region sequence-specific DNA binding"/>
    <property type="evidence" value="ECO:0007669"/>
    <property type="project" value="TreeGrafter"/>
</dbReference>
<dbReference type="SUPFAM" id="SSF57959">
    <property type="entry name" value="Leucine zipper domain"/>
    <property type="match status" value="1"/>
</dbReference>
<dbReference type="FunFam" id="1.20.5.170:FF:000006">
    <property type="entry name" value="fos-related antigen 2 isoform X1"/>
    <property type="match status" value="1"/>
</dbReference>
<comment type="similarity">
    <text evidence="1">Belongs to the bZIP family. Fos subfamily.</text>
</comment>
<feature type="domain" description="BZIP" evidence="6">
    <location>
        <begin position="107"/>
        <end position="170"/>
    </location>
</feature>
<dbReference type="Gene3D" id="1.20.5.170">
    <property type="match status" value="1"/>
</dbReference>
<reference evidence="7 8" key="1">
    <citation type="journal article" date="2018" name="Nat. Ecol. Evol.">
        <title>Shark genomes provide insights into elasmobranch evolution and the origin of vertebrates.</title>
        <authorList>
            <person name="Hara Y"/>
            <person name="Yamaguchi K"/>
            <person name="Onimaru K"/>
            <person name="Kadota M"/>
            <person name="Koyanagi M"/>
            <person name="Keeley SD"/>
            <person name="Tatsumi K"/>
            <person name="Tanaka K"/>
            <person name="Motone F"/>
            <person name="Kageyama Y"/>
            <person name="Nozu R"/>
            <person name="Adachi N"/>
            <person name="Nishimura O"/>
            <person name="Nakagawa R"/>
            <person name="Tanegashima C"/>
            <person name="Kiyatake I"/>
            <person name="Matsumoto R"/>
            <person name="Murakumo K"/>
            <person name="Nishida K"/>
            <person name="Terakita A"/>
            <person name="Kuratani S"/>
            <person name="Sato K"/>
            <person name="Hyodo S Kuraku.S."/>
        </authorList>
    </citation>
    <scope>NUCLEOTIDE SEQUENCE [LARGE SCALE GENOMIC DNA]</scope>
</reference>
<dbReference type="AlphaFoldDB" id="A0A401RJT1"/>
<evidence type="ECO:0000256" key="4">
    <source>
        <dbReference type="ARBA" id="ARBA00031103"/>
    </source>
</evidence>
<name>A0A401RJT1_CHIPU</name>
<dbReference type="SMART" id="SM00338">
    <property type="entry name" value="BRLZ"/>
    <property type="match status" value="1"/>
</dbReference>
<dbReference type="PROSITE" id="PS00036">
    <property type="entry name" value="BZIP_BASIC"/>
    <property type="match status" value="1"/>
</dbReference>
<organism evidence="7 8">
    <name type="scientific">Chiloscyllium punctatum</name>
    <name type="common">Brownbanded bambooshark</name>
    <name type="synonym">Hemiscyllium punctatum</name>
    <dbReference type="NCBI Taxonomy" id="137246"/>
    <lineage>
        <taxon>Eukaryota</taxon>
        <taxon>Metazoa</taxon>
        <taxon>Chordata</taxon>
        <taxon>Craniata</taxon>
        <taxon>Vertebrata</taxon>
        <taxon>Chondrichthyes</taxon>
        <taxon>Elasmobranchii</taxon>
        <taxon>Galeomorphii</taxon>
        <taxon>Galeoidea</taxon>
        <taxon>Orectolobiformes</taxon>
        <taxon>Hemiscylliidae</taxon>
        <taxon>Chiloscyllium</taxon>
    </lineage>
</organism>
<dbReference type="InterPro" id="IPR046347">
    <property type="entry name" value="bZIP_sf"/>
</dbReference>
<dbReference type="InterPro" id="IPR000837">
    <property type="entry name" value="AP-1"/>
</dbReference>
<feature type="region of interest" description="Disordered" evidence="5">
    <location>
        <begin position="185"/>
        <end position="214"/>
    </location>
</feature>
<dbReference type="GO" id="GO:0005634">
    <property type="term" value="C:nucleus"/>
    <property type="evidence" value="ECO:0007669"/>
    <property type="project" value="TreeGrafter"/>
</dbReference>
<keyword evidence="2" id="KW-0238">DNA-binding</keyword>
<dbReference type="OrthoDB" id="5866312at2759"/>
<dbReference type="STRING" id="137246.A0A401RJT1"/>
<feature type="region of interest" description="Disordered" evidence="5">
    <location>
        <begin position="35"/>
        <end position="125"/>
    </location>
</feature>
<dbReference type="InterPro" id="IPR004827">
    <property type="entry name" value="bZIP"/>
</dbReference>
<dbReference type="EMBL" id="BEZZ01001414">
    <property type="protein sequence ID" value="GCC18408.1"/>
    <property type="molecule type" value="Genomic_DNA"/>
</dbReference>
<keyword evidence="8" id="KW-1185">Reference proteome</keyword>
<dbReference type="PRINTS" id="PR00042">
    <property type="entry name" value="LEUZIPPRFOS"/>
</dbReference>
<gene>
    <name evidence="7" type="ORF">chiPu_0017928</name>
</gene>
<evidence type="ECO:0000313" key="8">
    <source>
        <dbReference type="Proteomes" id="UP000287033"/>
    </source>
</evidence>
<sequence>MFQAFSTEYDSASRCSNSPSIGDPFYFSPADSFSSLGSPARASDAGSELAPSLTALSRRPELQWMVQPTLSPGSRHDYSPGAPYRARLTSRYSGRRGKTDQLSPEDEEKRKVRRERNKLAAAKCRNRRRELTDSLQTETEKLEGAKSVLETEIAELLKEKEKLEFILAAHRPVCRLPDSEALGLPASSMGGADSEPEAPPAPAPGLDTNLGADLLSSMDTGRSVPDVDLINLADWEPLYSSLPADCEPLCTPVLPATPSGSYSSSFAFSYPELAECGSSLDPVIGSDHSSDSLNSPTLLAL</sequence>
<protein>
    <recommendedName>
        <fullName evidence="3">Protein c-Fos</fullName>
    </recommendedName>
    <alternativeName>
        <fullName evidence="4">Cellular oncogene fos</fullName>
    </alternativeName>
</protein>
<proteinExistence type="inferred from homology"/>
<dbReference type="PANTHER" id="PTHR23351:SF4">
    <property type="entry name" value="PROTEIN C-FOS"/>
    <property type="match status" value="1"/>
</dbReference>
<dbReference type="GO" id="GO:0000981">
    <property type="term" value="F:DNA-binding transcription factor activity, RNA polymerase II-specific"/>
    <property type="evidence" value="ECO:0007669"/>
    <property type="project" value="TreeGrafter"/>
</dbReference>
<evidence type="ECO:0000256" key="3">
    <source>
        <dbReference type="ARBA" id="ARBA00029563"/>
    </source>
</evidence>
<dbReference type="CDD" id="cd14721">
    <property type="entry name" value="bZIP_Fos"/>
    <property type="match status" value="1"/>
</dbReference>
<evidence type="ECO:0000256" key="2">
    <source>
        <dbReference type="ARBA" id="ARBA00023125"/>
    </source>
</evidence>
<accession>A0A401RJT1</accession>
<dbReference type="Pfam" id="PF00170">
    <property type="entry name" value="bZIP_1"/>
    <property type="match status" value="1"/>
</dbReference>